<feature type="transmembrane region" description="Helical" evidence="8">
    <location>
        <begin position="344"/>
        <end position="366"/>
    </location>
</feature>
<evidence type="ECO:0000256" key="2">
    <source>
        <dbReference type="ARBA" id="ARBA00005697"/>
    </source>
</evidence>
<name>A0ABV6UQG8_9ACTN</name>
<evidence type="ECO:0000256" key="5">
    <source>
        <dbReference type="ARBA" id="ARBA00022989"/>
    </source>
</evidence>
<feature type="region of interest" description="Disordered" evidence="7">
    <location>
        <begin position="1"/>
        <end position="31"/>
    </location>
</feature>
<reference evidence="9 10" key="1">
    <citation type="submission" date="2024-09" db="EMBL/GenBank/DDBJ databases">
        <authorList>
            <person name="Lee S.D."/>
        </authorList>
    </citation>
    <scope>NUCLEOTIDE SEQUENCE [LARGE SCALE GENOMIC DNA]</scope>
    <source>
        <strain evidence="9 10">N1-5</strain>
    </source>
</reference>
<dbReference type="PANTHER" id="PTHR43337:SF1">
    <property type="entry name" value="XANTHINE_URACIL PERMEASE C887.17-RELATED"/>
    <property type="match status" value="1"/>
</dbReference>
<evidence type="ECO:0000256" key="4">
    <source>
        <dbReference type="ARBA" id="ARBA00022692"/>
    </source>
</evidence>
<feature type="transmembrane region" description="Helical" evidence="8">
    <location>
        <begin position="378"/>
        <end position="396"/>
    </location>
</feature>
<protein>
    <submittedName>
        <fullName evidence="9">NCS2 family permease</fullName>
    </submittedName>
</protein>
<dbReference type="Pfam" id="PF00860">
    <property type="entry name" value="Xan_ur_permease"/>
    <property type="match status" value="1"/>
</dbReference>
<evidence type="ECO:0000256" key="3">
    <source>
        <dbReference type="ARBA" id="ARBA00022448"/>
    </source>
</evidence>
<feature type="transmembrane region" description="Helical" evidence="8">
    <location>
        <begin position="211"/>
        <end position="229"/>
    </location>
</feature>
<evidence type="ECO:0000313" key="9">
    <source>
        <dbReference type="EMBL" id="MFC1403670.1"/>
    </source>
</evidence>
<feature type="transmembrane region" description="Helical" evidence="8">
    <location>
        <begin position="167"/>
        <end position="191"/>
    </location>
</feature>
<keyword evidence="5 8" id="KW-1133">Transmembrane helix</keyword>
<comment type="similarity">
    <text evidence="2">Belongs to the nucleobase:cation symporter-2 (NCS2) (TC 2.A.40) family. Azg-like subfamily.</text>
</comment>
<feature type="transmembrane region" description="Helical" evidence="8">
    <location>
        <begin position="56"/>
        <end position="76"/>
    </location>
</feature>
<feature type="transmembrane region" description="Helical" evidence="8">
    <location>
        <begin position="475"/>
        <end position="497"/>
    </location>
</feature>
<organism evidence="9 10">
    <name type="scientific">Streptacidiphilus cavernicola</name>
    <dbReference type="NCBI Taxonomy" id="3342716"/>
    <lineage>
        <taxon>Bacteria</taxon>
        <taxon>Bacillati</taxon>
        <taxon>Actinomycetota</taxon>
        <taxon>Actinomycetes</taxon>
        <taxon>Kitasatosporales</taxon>
        <taxon>Streptomycetaceae</taxon>
        <taxon>Streptacidiphilus</taxon>
    </lineage>
</organism>
<feature type="transmembrane region" description="Helical" evidence="8">
    <location>
        <begin position="304"/>
        <end position="324"/>
    </location>
</feature>
<feature type="transmembrane region" description="Helical" evidence="8">
    <location>
        <begin position="133"/>
        <end position="155"/>
    </location>
</feature>
<dbReference type="InterPro" id="IPR006043">
    <property type="entry name" value="NCS2"/>
</dbReference>
<keyword evidence="6 8" id="KW-0472">Membrane</keyword>
<dbReference type="Proteomes" id="UP001592528">
    <property type="component" value="Unassembled WGS sequence"/>
</dbReference>
<evidence type="ECO:0000256" key="7">
    <source>
        <dbReference type="SAM" id="MobiDB-lite"/>
    </source>
</evidence>
<comment type="caution">
    <text evidence="9">The sequence shown here is derived from an EMBL/GenBank/DDBJ whole genome shotgun (WGS) entry which is preliminary data.</text>
</comment>
<keyword evidence="10" id="KW-1185">Reference proteome</keyword>
<feature type="compositionally biased region" description="Polar residues" evidence="7">
    <location>
        <begin position="1"/>
        <end position="11"/>
    </location>
</feature>
<feature type="transmembrane region" description="Helical" evidence="8">
    <location>
        <begin position="432"/>
        <end position="463"/>
    </location>
</feature>
<proteinExistence type="inferred from homology"/>
<feature type="transmembrane region" description="Helical" evidence="8">
    <location>
        <begin position="88"/>
        <end position="113"/>
    </location>
</feature>
<feature type="transmembrane region" description="Helical" evidence="8">
    <location>
        <begin position="402"/>
        <end position="420"/>
    </location>
</feature>
<evidence type="ECO:0000256" key="1">
    <source>
        <dbReference type="ARBA" id="ARBA00004127"/>
    </source>
</evidence>
<accession>A0ABV6UQG8</accession>
<dbReference type="InterPro" id="IPR045018">
    <property type="entry name" value="Azg-like"/>
</dbReference>
<dbReference type="EMBL" id="JBHEZZ010000011">
    <property type="protein sequence ID" value="MFC1403670.1"/>
    <property type="molecule type" value="Genomic_DNA"/>
</dbReference>
<keyword evidence="3" id="KW-0813">Transport</keyword>
<sequence length="500" mass="51068">MTQIPTESRVTAETDADATSSPSPSPAHPAPKNALDAYFKISARGSSIGNEIRGGLTTFMAMAYILLLNPIILSVADVNGAHLNHAQVTTATALAAAVTTILLGVVGNAPLAAAAGLSVSNTLAAVMAPHVTWPQAMGLCVIYGALIVIMVVSGLREMIMNGIPLAIKHAITIGIGLFIALIGLVNAGFVTRVPDAAHSDTPVQLGSIGNLTGWPVLIFAITLLSIFVLQVRKVRGAILIGIAIGTVLSLILQAALNLPASTWGLSVPKWPGNPVSAPNFGLFGHIDLFGAFGSHGMGALSAGFAVFTLVLAGFFDAMATIIGIGTEAGLADKQGRMPGLSKALLVDGAGGAIGGLAGASGQTVFIESATGVGDGARTGFASVVTGAVFAFMLFFTPLAGMVPGHVAAAALVVIGSMMLTQARHIDWGDREVAIPAFLTIALMPFTYSITAGVGAGVISYVVIKAGAGKWREPGVLMWSLSLVFVVFFALHPLKAWLGIH</sequence>
<feature type="transmembrane region" description="Helical" evidence="8">
    <location>
        <begin position="236"/>
        <end position="255"/>
    </location>
</feature>
<evidence type="ECO:0000256" key="6">
    <source>
        <dbReference type="ARBA" id="ARBA00023136"/>
    </source>
</evidence>
<evidence type="ECO:0000313" key="10">
    <source>
        <dbReference type="Proteomes" id="UP001592528"/>
    </source>
</evidence>
<dbReference type="RefSeq" id="WP_030248065.1">
    <property type="nucleotide sequence ID" value="NZ_JBHEZZ010000011.1"/>
</dbReference>
<keyword evidence="4 8" id="KW-0812">Transmembrane</keyword>
<dbReference type="PANTHER" id="PTHR43337">
    <property type="entry name" value="XANTHINE/URACIL PERMEASE C887.17-RELATED"/>
    <property type="match status" value="1"/>
</dbReference>
<gene>
    <name evidence="9" type="ORF">ACEZDJ_20480</name>
</gene>
<evidence type="ECO:0000256" key="8">
    <source>
        <dbReference type="SAM" id="Phobius"/>
    </source>
</evidence>
<comment type="subcellular location">
    <subcellularLocation>
        <location evidence="1">Endomembrane system</location>
        <topology evidence="1">Multi-pass membrane protein</topology>
    </subcellularLocation>
</comment>